<keyword evidence="5 12" id="KW-0762">Sugar transport</keyword>
<dbReference type="PANTHER" id="PTHR32196">
    <property type="entry name" value="ABC TRANSPORTER PERMEASE PROTEIN YPHD-RELATED-RELATED"/>
    <property type="match status" value="1"/>
</dbReference>
<protein>
    <recommendedName>
        <fullName evidence="10">Xylose transport system permease protein XylH</fullName>
    </recommendedName>
</protein>
<sequence>MNAVREYLGRNVRQYGIVAALLVIVLLFQVLTDGRLLYPNNVASLVQQNAYVMVLAIGMVMVIVAGHIDLSVGSVVAFVGGLCAIMMTQWELPWLVAVLLSLVVGALVGVWQGFWVAYVGIPAFIVTLAGMLVFRGLAIVLVGTTVAGLPGGFKAISNGSLPNWFGFVGDLDVVTLCVGAIGIVAFAVAQWRSRTALRKHGLSVEPMSAYVVKVVVAALLIGVVTYWLALSAGGTPIVLLIVGALIIAYSFVLNRSVFGRHVYAIGGNRHAAVLSGVSAKRVDFGIFVNMGVLAAVAAVITTSRAGAGVAGAGVNYELDAIAACFIGGTAVTGGVGRISGAMIGALIMGVLNMGLSIMAVDAAWQQAIKGLVLLAAVAFDIVSKRRAALR</sequence>
<reference evidence="13" key="1">
    <citation type="submission" date="2017-01" db="EMBL/GenBank/DDBJ databases">
        <authorList>
            <person name="Varghese N."/>
            <person name="Submissions S."/>
        </authorList>
    </citation>
    <scope>NUCLEOTIDE SEQUENCE [LARGE SCALE GENOMIC DNA]</scope>
    <source>
        <strain evidence="13">3bp</strain>
    </source>
</reference>
<dbReference type="Pfam" id="PF02653">
    <property type="entry name" value="BPD_transp_2"/>
    <property type="match status" value="1"/>
</dbReference>
<feature type="transmembrane region" description="Helical" evidence="11">
    <location>
        <begin position="173"/>
        <end position="189"/>
    </location>
</feature>
<dbReference type="Proteomes" id="UP000186235">
    <property type="component" value="Unassembled WGS sequence"/>
</dbReference>
<comment type="function">
    <text evidence="9">Part of the binding-protein-dependent transport system for D-xylose. Probably responsible for the translocation of the substrate across the membrane.</text>
</comment>
<feature type="transmembrane region" description="Helical" evidence="11">
    <location>
        <begin position="235"/>
        <end position="253"/>
    </location>
</feature>
<organism evidence="12 13">
    <name type="scientific">Cellulosimicrobium aquatile</name>
    <dbReference type="NCBI Taxonomy" id="1612203"/>
    <lineage>
        <taxon>Bacteria</taxon>
        <taxon>Bacillati</taxon>
        <taxon>Actinomycetota</taxon>
        <taxon>Actinomycetes</taxon>
        <taxon>Micrococcales</taxon>
        <taxon>Promicromonosporaceae</taxon>
        <taxon>Cellulosimicrobium</taxon>
    </lineage>
</organism>
<evidence type="ECO:0000256" key="1">
    <source>
        <dbReference type="ARBA" id="ARBA00004651"/>
    </source>
</evidence>
<feature type="transmembrane region" description="Helical" evidence="11">
    <location>
        <begin position="12"/>
        <end position="30"/>
    </location>
</feature>
<keyword evidence="6 11" id="KW-0812">Transmembrane</keyword>
<evidence type="ECO:0000256" key="2">
    <source>
        <dbReference type="ARBA" id="ARBA00022448"/>
    </source>
</evidence>
<dbReference type="NCBIfam" id="NF040906">
    <property type="entry name" value="GguB"/>
    <property type="match status" value="1"/>
</dbReference>
<proteinExistence type="predicted"/>
<keyword evidence="7 11" id="KW-1133">Transmembrane helix</keyword>
<keyword evidence="13" id="KW-1185">Reference proteome</keyword>
<dbReference type="GO" id="GO:0005886">
    <property type="term" value="C:plasma membrane"/>
    <property type="evidence" value="ECO:0007669"/>
    <property type="project" value="UniProtKB-SubCell"/>
</dbReference>
<keyword evidence="3" id="KW-1003">Cell membrane</keyword>
<feature type="transmembrane region" description="Helical" evidence="11">
    <location>
        <begin position="50"/>
        <end position="68"/>
    </location>
</feature>
<dbReference type="InterPro" id="IPR001851">
    <property type="entry name" value="ABC_transp_permease"/>
</dbReference>
<dbReference type="PANTHER" id="PTHR32196:SF32">
    <property type="entry name" value="XYLOSE TRANSPORT SYSTEM PERMEASE PROTEIN XYLH"/>
    <property type="match status" value="1"/>
</dbReference>
<evidence type="ECO:0000313" key="12">
    <source>
        <dbReference type="EMBL" id="SIQ43809.1"/>
    </source>
</evidence>
<gene>
    <name evidence="12" type="ORF">SAMN05518682_2484</name>
</gene>
<evidence type="ECO:0000256" key="5">
    <source>
        <dbReference type="ARBA" id="ARBA00022597"/>
    </source>
</evidence>
<evidence type="ECO:0000256" key="9">
    <source>
        <dbReference type="ARBA" id="ARBA00035611"/>
    </source>
</evidence>
<feature type="transmembrane region" description="Helical" evidence="11">
    <location>
        <begin position="98"/>
        <end position="120"/>
    </location>
</feature>
<dbReference type="EMBL" id="FTMI01000004">
    <property type="protein sequence ID" value="SIQ43809.1"/>
    <property type="molecule type" value="Genomic_DNA"/>
</dbReference>
<evidence type="ECO:0000313" key="13">
    <source>
        <dbReference type="Proteomes" id="UP000186235"/>
    </source>
</evidence>
<evidence type="ECO:0000256" key="8">
    <source>
        <dbReference type="ARBA" id="ARBA00023136"/>
    </source>
</evidence>
<accession>A0A1N6SRV6</accession>
<feature type="transmembrane region" description="Helical" evidence="11">
    <location>
        <begin position="132"/>
        <end position="153"/>
    </location>
</feature>
<evidence type="ECO:0000256" key="3">
    <source>
        <dbReference type="ARBA" id="ARBA00022475"/>
    </source>
</evidence>
<evidence type="ECO:0000256" key="4">
    <source>
        <dbReference type="ARBA" id="ARBA00022519"/>
    </source>
</evidence>
<dbReference type="GO" id="GO:0022857">
    <property type="term" value="F:transmembrane transporter activity"/>
    <property type="evidence" value="ECO:0007669"/>
    <property type="project" value="InterPro"/>
</dbReference>
<dbReference type="GeneID" id="66334542"/>
<name>A0A1N6SRV6_9MICO</name>
<feature type="transmembrane region" description="Helical" evidence="11">
    <location>
        <begin position="210"/>
        <end position="229"/>
    </location>
</feature>
<dbReference type="RefSeq" id="WP_021482570.1">
    <property type="nucleotide sequence ID" value="NZ_FTMI01000004.1"/>
</dbReference>
<evidence type="ECO:0000256" key="6">
    <source>
        <dbReference type="ARBA" id="ARBA00022692"/>
    </source>
</evidence>
<dbReference type="AlphaFoldDB" id="A0A1N6SRV6"/>
<comment type="subcellular location">
    <subcellularLocation>
        <location evidence="1">Cell membrane</location>
        <topology evidence="1">Multi-pass membrane protein</topology>
    </subcellularLocation>
</comment>
<feature type="transmembrane region" description="Helical" evidence="11">
    <location>
        <begin position="75"/>
        <end position="92"/>
    </location>
</feature>
<dbReference type="CDD" id="cd06579">
    <property type="entry name" value="TM_PBP1_transp_AraH_like"/>
    <property type="match status" value="1"/>
</dbReference>
<feature type="transmembrane region" description="Helical" evidence="11">
    <location>
        <begin position="341"/>
        <end position="360"/>
    </location>
</feature>
<evidence type="ECO:0000256" key="7">
    <source>
        <dbReference type="ARBA" id="ARBA00022989"/>
    </source>
</evidence>
<evidence type="ECO:0000256" key="11">
    <source>
        <dbReference type="SAM" id="Phobius"/>
    </source>
</evidence>
<keyword evidence="4" id="KW-0997">Cell inner membrane</keyword>
<keyword evidence="2" id="KW-0813">Transport</keyword>
<evidence type="ECO:0000256" key="10">
    <source>
        <dbReference type="ARBA" id="ARBA00035686"/>
    </source>
</evidence>
<keyword evidence="8 11" id="KW-0472">Membrane</keyword>